<proteinExistence type="predicted"/>
<sequence>MNRKISSAILGIAFLGATAFALHTNNFGKTVSDLELANIEALSETDTSVTECPPGGYTECHRILAGNVIYIFNRK</sequence>
<reference evidence="1" key="1">
    <citation type="submission" date="2019-04" db="EMBL/GenBank/DDBJ databases">
        <title>Microbes associate with the intestines of laboratory mice.</title>
        <authorList>
            <person name="Navarre W."/>
            <person name="Wong E."/>
            <person name="Huang K."/>
            <person name="Tropini C."/>
            <person name="Ng K."/>
            <person name="Yu B."/>
        </authorList>
    </citation>
    <scope>NUCLEOTIDE SEQUENCE</scope>
    <source>
        <strain evidence="1">NM04_E33</strain>
    </source>
</reference>
<gene>
    <name evidence="1" type="ORF">E5331_02870</name>
</gene>
<protein>
    <submittedName>
        <fullName evidence="1">Uncharacterized protein</fullName>
    </submittedName>
</protein>
<keyword evidence="2" id="KW-1185">Reference proteome</keyword>
<organism evidence="1 2">
    <name type="scientific">Lepagella muris</name>
    <dbReference type="NCBI Taxonomy" id="3032870"/>
    <lineage>
        <taxon>Bacteria</taxon>
        <taxon>Pseudomonadati</taxon>
        <taxon>Bacteroidota</taxon>
        <taxon>Bacteroidia</taxon>
        <taxon>Bacteroidales</taxon>
        <taxon>Muribaculaceae</taxon>
        <taxon>Lepagella</taxon>
    </lineage>
</organism>
<dbReference type="EMBL" id="SRYB01000003">
    <property type="protein sequence ID" value="TGY80199.1"/>
    <property type="molecule type" value="Genomic_DNA"/>
</dbReference>
<evidence type="ECO:0000313" key="1">
    <source>
        <dbReference type="EMBL" id="TGY80199.1"/>
    </source>
</evidence>
<accession>A0AC61RJ55</accession>
<dbReference type="Proteomes" id="UP000306319">
    <property type="component" value="Unassembled WGS sequence"/>
</dbReference>
<evidence type="ECO:0000313" key="2">
    <source>
        <dbReference type="Proteomes" id="UP000306319"/>
    </source>
</evidence>
<name>A0AC61RJ55_9BACT</name>
<comment type="caution">
    <text evidence="1">The sequence shown here is derived from an EMBL/GenBank/DDBJ whole genome shotgun (WGS) entry which is preliminary data.</text>
</comment>